<proteinExistence type="predicted"/>
<dbReference type="Proteomes" id="UP001159042">
    <property type="component" value="Unassembled WGS sequence"/>
</dbReference>
<dbReference type="AlphaFoldDB" id="A0AAV8VYJ8"/>
<gene>
    <name evidence="1" type="ORF">NQ315_003847</name>
</gene>
<name>A0AAV8VYJ8_9CUCU</name>
<comment type="caution">
    <text evidence="1">The sequence shown here is derived from an EMBL/GenBank/DDBJ whole genome shotgun (WGS) entry which is preliminary data.</text>
</comment>
<dbReference type="EMBL" id="JANEYG010000019">
    <property type="protein sequence ID" value="KAJ8919263.1"/>
    <property type="molecule type" value="Genomic_DNA"/>
</dbReference>
<organism evidence="1 2">
    <name type="scientific">Exocentrus adspersus</name>
    <dbReference type="NCBI Taxonomy" id="1586481"/>
    <lineage>
        <taxon>Eukaryota</taxon>
        <taxon>Metazoa</taxon>
        <taxon>Ecdysozoa</taxon>
        <taxon>Arthropoda</taxon>
        <taxon>Hexapoda</taxon>
        <taxon>Insecta</taxon>
        <taxon>Pterygota</taxon>
        <taxon>Neoptera</taxon>
        <taxon>Endopterygota</taxon>
        <taxon>Coleoptera</taxon>
        <taxon>Polyphaga</taxon>
        <taxon>Cucujiformia</taxon>
        <taxon>Chrysomeloidea</taxon>
        <taxon>Cerambycidae</taxon>
        <taxon>Lamiinae</taxon>
        <taxon>Acanthocinini</taxon>
        <taxon>Exocentrus</taxon>
    </lineage>
</organism>
<reference evidence="1 2" key="1">
    <citation type="journal article" date="2023" name="Insect Mol. Biol.">
        <title>Genome sequencing provides insights into the evolution of gene families encoding plant cell wall-degrading enzymes in longhorned beetles.</title>
        <authorList>
            <person name="Shin N.R."/>
            <person name="Okamura Y."/>
            <person name="Kirsch R."/>
            <person name="Pauchet Y."/>
        </authorList>
    </citation>
    <scope>NUCLEOTIDE SEQUENCE [LARGE SCALE GENOMIC DNA]</scope>
    <source>
        <strain evidence="1">EAD_L_NR</strain>
    </source>
</reference>
<sequence length="64" mass="7391">MNSDGEVEVTNHSPKVLNKIRTININFKTWFLFFSIGHLSLRTPVLLNNSPIIRLSNIHEQCQD</sequence>
<protein>
    <submittedName>
        <fullName evidence="1">Uncharacterized protein</fullName>
    </submittedName>
</protein>
<evidence type="ECO:0000313" key="2">
    <source>
        <dbReference type="Proteomes" id="UP001159042"/>
    </source>
</evidence>
<evidence type="ECO:0000313" key="1">
    <source>
        <dbReference type="EMBL" id="KAJ8919263.1"/>
    </source>
</evidence>
<keyword evidence="2" id="KW-1185">Reference proteome</keyword>
<accession>A0AAV8VYJ8</accession>